<dbReference type="Proteomes" id="UP001500979">
    <property type="component" value="Unassembled WGS sequence"/>
</dbReference>
<dbReference type="EMBL" id="BAAAUX010000013">
    <property type="protein sequence ID" value="GAA2791484.1"/>
    <property type="molecule type" value="Genomic_DNA"/>
</dbReference>
<sequence length="86" mass="8931">MAGTSDSELVITVGMSAETVRQLPPSLDLVSAARTFGIGRTKAYELARSGEFPVRVLRLGNAYRVPTAEVLAVLGISPAVQSGDAA</sequence>
<protein>
    <recommendedName>
        <fullName evidence="1">Helix-turn-helix domain-containing protein</fullName>
    </recommendedName>
</protein>
<comment type="caution">
    <text evidence="2">The sequence shown here is derived from an EMBL/GenBank/DDBJ whole genome shotgun (WGS) entry which is preliminary data.</text>
</comment>
<organism evidence="2 3">
    <name type="scientific">Saccharopolyspora taberi</name>
    <dbReference type="NCBI Taxonomy" id="60895"/>
    <lineage>
        <taxon>Bacteria</taxon>
        <taxon>Bacillati</taxon>
        <taxon>Actinomycetota</taxon>
        <taxon>Actinomycetes</taxon>
        <taxon>Pseudonocardiales</taxon>
        <taxon>Pseudonocardiaceae</taxon>
        <taxon>Saccharopolyspora</taxon>
    </lineage>
</organism>
<evidence type="ECO:0000313" key="2">
    <source>
        <dbReference type="EMBL" id="GAA2791484.1"/>
    </source>
</evidence>
<keyword evidence="3" id="KW-1185">Reference proteome</keyword>
<dbReference type="InterPro" id="IPR041657">
    <property type="entry name" value="HTH_17"/>
</dbReference>
<dbReference type="Pfam" id="PF12728">
    <property type="entry name" value="HTH_17"/>
    <property type="match status" value="1"/>
</dbReference>
<gene>
    <name evidence="2" type="ORF">GCM10010470_27890</name>
</gene>
<evidence type="ECO:0000313" key="3">
    <source>
        <dbReference type="Proteomes" id="UP001500979"/>
    </source>
</evidence>
<name>A0ABN3VCD3_9PSEU</name>
<feature type="domain" description="Helix-turn-helix" evidence="1">
    <location>
        <begin position="32"/>
        <end position="73"/>
    </location>
</feature>
<reference evidence="2 3" key="1">
    <citation type="journal article" date="2019" name="Int. J. Syst. Evol. Microbiol.">
        <title>The Global Catalogue of Microorganisms (GCM) 10K type strain sequencing project: providing services to taxonomists for standard genome sequencing and annotation.</title>
        <authorList>
            <consortium name="The Broad Institute Genomics Platform"/>
            <consortium name="The Broad Institute Genome Sequencing Center for Infectious Disease"/>
            <person name="Wu L."/>
            <person name="Ma J."/>
        </authorList>
    </citation>
    <scope>NUCLEOTIDE SEQUENCE [LARGE SCALE GENOMIC DNA]</scope>
    <source>
        <strain evidence="2 3">JCM 9383</strain>
    </source>
</reference>
<accession>A0ABN3VCD3</accession>
<dbReference type="RefSeq" id="WP_344680068.1">
    <property type="nucleotide sequence ID" value="NZ_BAAAUX010000013.1"/>
</dbReference>
<evidence type="ECO:0000259" key="1">
    <source>
        <dbReference type="Pfam" id="PF12728"/>
    </source>
</evidence>
<proteinExistence type="predicted"/>